<reference evidence="3 4" key="1">
    <citation type="journal article" date="2013" name="Int. J. Syst. Evol. Microbiol.">
        <title>Kordia antarctica sp. nov., isolated from Antarctic seawater.</title>
        <authorList>
            <person name="Baek K."/>
            <person name="Choi A."/>
            <person name="Kang I."/>
            <person name="Lee K."/>
            <person name="Cho J.C."/>
        </authorList>
    </citation>
    <scope>NUCLEOTIDE SEQUENCE [LARGE SCALE GENOMIC DNA]</scope>
    <source>
        <strain evidence="3 4">IMCC3317</strain>
    </source>
</reference>
<evidence type="ECO:0000313" key="4">
    <source>
        <dbReference type="Proteomes" id="UP000464657"/>
    </source>
</evidence>
<organism evidence="3 4">
    <name type="scientific">Kordia antarctica</name>
    <dbReference type="NCBI Taxonomy" id="1218801"/>
    <lineage>
        <taxon>Bacteria</taxon>
        <taxon>Pseudomonadati</taxon>
        <taxon>Bacteroidota</taxon>
        <taxon>Flavobacteriia</taxon>
        <taxon>Flavobacteriales</taxon>
        <taxon>Flavobacteriaceae</taxon>
        <taxon>Kordia</taxon>
    </lineage>
</organism>
<feature type="domain" description="Glycosyltransferase 2-like" evidence="2">
    <location>
        <begin position="8"/>
        <end position="89"/>
    </location>
</feature>
<protein>
    <recommendedName>
        <fullName evidence="2">Glycosyltransferase 2-like domain-containing protein</fullName>
    </recommendedName>
</protein>
<keyword evidence="4" id="KW-1185">Reference proteome</keyword>
<accession>A0A7L4ZQG9</accession>
<dbReference type="SUPFAM" id="SSF53448">
    <property type="entry name" value="Nucleotide-diphospho-sugar transferases"/>
    <property type="match status" value="1"/>
</dbReference>
<dbReference type="OrthoDB" id="9815923at2"/>
<proteinExistence type="inferred from homology"/>
<evidence type="ECO:0000313" key="3">
    <source>
        <dbReference type="EMBL" id="QHI38968.1"/>
    </source>
</evidence>
<dbReference type="AlphaFoldDB" id="A0A7L4ZQG9"/>
<dbReference type="EMBL" id="CP019288">
    <property type="protein sequence ID" value="QHI38968.1"/>
    <property type="molecule type" value="Genomic_DNA"/>
</dbReference>
<sequence length="251" mass="30051">MNTKISALAITYNEEDHIENYIQQLSFADEIIIVDSFSTDKTVELAKKYNVTLIQRKFDDFSKQKNFAIDQANNDWIVFFDLDEEVPKALADEIISTVNLANPEKAYRVKRDFHFMGKRMKYSGFQTDISVRLFHKNYCRYNGKPVHETIETTENIGLLEHAVAHQTYKNFDNYNQKLSHYSRLQAEALYKKNVRPNVYHFIFRPFYRFIHQYFLRFGFLDGKEGFILCYVHAFSVFKRYLQLWTMYRKID</sequence>
<dbReference type="Gene3D" id="3.90.550.10">
    <property type="entry name" value="Spore Coat Polysaccharide Biosynthesis Protein SpsA, Chain A"/>
    <property type="match status" value="1"/>
</dbReference>
<evidence type="ECO:0000256" key="1">
    <source>
        <dbReference type="ARBA" id="ARBA00038494"/>
    </source>
</evidence>
<dbReference type="InterPro" id="IPR001173">
    <property type="entry name" value="Glyco_trans_2-like"/>
</dbReference>
<dbReference type="Proteomes" id="UP000464657">
    <property type="component" value="Chromosome"/>
</dbReference>
<evidence type="ECO:0000259" key="2">
    <source>
        <dbReference type="Pfam" id="PF00535"/>
    </source>
</evidence>
<dbReference type="Pfam" id="PF00535">
    <property type="entry name" value="Glycos_transf_2"/>
    <property type="match status" value="1"/>
</dbReference>
<dbReference type="PANTHER" id="PTHR43630">
    <property type="entry name" value="POLY-BETA-1,6-N-ACETYL-D-GLUCOSAMINE SYNTHASE"/>
    <property type="match status" value="1"/>
</dbReference>
<dbReference type="InterPro" id="IPR029044">
    <property type="entry name" value="Nucleotide-diphossugar_trans"/>
</dbReference>
<dbReference type="CDD" id="cd02511">
    <property type="entry name" value="Beta4Glucosyltransferase"/>
    <property type="match status" value="1"/>
</dbReference>
<gene>
    <name evidence="3" type="ORF">IMCC3317_43680</name>
</gene>
<dbReference type="PANTHER" id="PTHR43630:SF2">
    <property type="entry name" value="GLYCOSYLTRANSFERASE"/>
    <property type="match status" value="1"/>
</dbReference>
<comment type="similarity">
    <text evidence="1">Belongs to the glycosyltransferase 2 family. WaaE/KdtX subfamily.</text>
</comment>
<name>A0A7L4ZQG9_9FLAO</name>
<dbReference type="RefSeq" id="WP_160131482.1">
    <property type="nucleotide sequence ID" value="NZ_CP019288.1"/>
</dbReference>
<dbReference type="KEGG" id="kan:IMCC3317_43680"/>